<dbReference type="Pfam" id="PF14125">
    <property type="entry name" value="DUF4292"/>
    <property type="match status" value="1"/>
</dbReference>
<gene>
    <name evidence="1" type="ordered locus">Pedsa_3269</name>
</gene>
<dbReference type="InterPro" id="IPR025634">
    <property type="entry name" value="DUF4292"/>
</dbReference>
<dbReference type="Gene3D" id="2.50.20.10">
    <property type="entry name" value="Lipoprotein localisation LolA/LolB/LppX"/>
    <property type="match status" value="1"/>
</dbReference>
<sequence>MSSKYLFILILPFLWSCAAKKQLHEVKQKEVPKSVDISINDLKNAQLNYETFTTKGKANFSLDGKGYDVTVNLRNKKGEALWLSVTYMAGLEAARLMITPDSVKLLNRLTSEYAAYPFEFIHRYTTKQIDFNELEAMLVGNTLNLILESRPLVERENGVILYRGSSGDLKFESIYSSLFKPKQLILQKENPSQALNISYDSYAQIAEKLLPFKIEINSSVDTKNAKVILEYLNPQFNVPFELPFSVPKRFTRIE</sequence>
<dbReference type="AlphaFoldDB" id="F0SBW3"/>
<evidence type="ECO:0000313" key="2">
    <source>
        <dbReference type="Proteomes" id="UP000000310"/>
    </source>
</evidence>
<reference evidence="1 2" key="1">
    <citation type="journal article" date="2011" name="Stand. Genomic Sci.">
        <title>Complete genome sequence of the gliding, heparinolytic Pedobacter saltans type strain (113).</title>
        <authorList>
            <person name="Liolios K."/>
            <person name="Sikorski J."/>
            <person name="Lu M."/>
            <person name="Nolan M."/>
            <person name="Lapidus A."/>
            <person name="Lucas S."/>
            <person name="Hammon N."/>
            <person name="Deshpande S."/>
            <person name="Cheng J.F."/>
            <person name="Tapia R."/>
            <person name="Han C."/>
            <person name="Goodwin L."/>
            <person name="Pitluck S."/>
            <person name="Huntemann M."/>
            <person name="Ivanova N."/>
            <person name="Pagani I."/>
            <person name="Mavromatis K."/>
            <person name="Ovchinikova G."/>
            <person name="Pati A."/>
            <person name="Chen A."/>
            <person name="Palaniappan K."/>
            <person name="Land M."/>
            <person name="Hauser L."/>
            <person name="Brambilla E.M."/>
            <person name="Kotsyurbenko O."/>
            <person name="Rohde M."/>
            <person name="Tindall B.J."/>
            <person name="Abt B."/>
            <person name="Goker M."/>
            <person name="Detter J.C."/>
            <person name="Woyke T."/>
            <person name="Bristow J."/>
            <person name="Eisen J.A."/>
            <person name="Markowitz V."/>
            <person name="Hugenholtz P."/>
            <person name="Klenk H.P."/>
            <person name="Kyrpides N.C."/>
        </authorList>
    </citation>
    <scope>NUCLEOTIDE SEQUENCE [LARGE SCALE GENOMIC DNA]</scope>
    <source>
        <strain evidence="2">ATCC 51119 / DSM 12145 / JCM 21818 / LMG 10337 / NBRC 100064 / NCIMB 13643</strain>
    </source>
</reference>
<dbReference type="STRING" id="762903.Pedsa_3269"/>
<dbReference type="KEGG" id="psn:Pedsa_3269"/>
<proteinExistence type="predicted"/>
<organism evidence="1 2">
    <name type="scientific">Pseudopedobacter saltans (strain ATCC 51119 / DSM 12145 / JCM 21818 / CCUG 39354 / LMG 10337 / NBRC 100064 / NCIMB 13643)</name>
    <name type="common">Pedobacter saltans</name>
    <dbReference type="NCBI Taxonomy" id="762903"/>
    <lineage>
        <taxon>Bacteria</taxon>
        <taxon>Pseudomonadati</taxon>
        <taxon>Bacteroidota</taxon>
        <taxon>Sphingobacteriia</taxon>
        <taxon>Sphingobacteriales</taxon>
        <taxon>Sphingobacteriaceae</taxon>
        <taxon>Pseudopedobacter</taxon>
    </lineage>
</organism>
<evidence type="ECO:0008006" key="3">
    <source>
        <dbReference type="Google" id="ProtNLM"/>
    </source>
</evidence>
<dbReference type="HOGENOM" id="CLU_079899_2_0_10"/>
<dbReference type="Proteomes" id="UP000000310">
    <property type="component" value="Chromosome"/>
</dbReference>
<name>F0SBW3_PSESL</name>
<evidence type="ECO:0000313" key="1">
    <source>
        <dbReference type="EMBL" id="ADY53804.1"/>
    </source>
</evidence>
<keyword evidence="2" id="KW-1185">Reference proteome</keyword>
<accession>F0SBW3</accession>
<protein>
    <recommendedName>
        <fullName evidence="3">DUF4292 domain-containing protein</fullName>
    </recommendedName>
</protein>
<dbReference type="eggNOG" id="COG2834">
    <property type="taxonomic scope" value="Bacteria"/>
</dbReference>
<dbReference type="EMBL" id="CP002545">
    <property type="protein sequence ID" value="ADY53804.1"/>
    <property type="molecule type" value="Genomic_DNA"/>
</dbReference>
<reference evidence="2" key="2">
    <citation type="submission" date="2011-02" db="EMBL/GenBank/DDBJ databases">
        <title>The complete genome of Pedobacter saltans DSM 12145.</title>
        <authorList>
            <consortium name="US DOE Joint Genome Institute (JGI-PGF)"/>
            <person name="Lucas S."/>
            <person name="Copeland A."/>
            <person name="Lapidus A."/>
            <person name="Bruce D."/>
            <person name="Goodwin L."/>
            <person name="Pitluck S."/>
            <person name="Kyrpides N."/>
            <person name="Mavromatis K."/>
            <person name="Pagani I."/>
            <person name="Ivanova N."/>
            <person name="Ovchinnikova G."/>
            <person name="Lu M."/>
            <person name="Detter J.C."/>
            <person name="Han C."/>
            <person name="Land M."/>
            <person name="Hauser L."/>
            <person name="Markowitz V."/>
            <person name="Cheng J.-F."/>
            <person name="Hugenholtz P."/>
            <person name="Woyke T."/>
            <person name="Wu D."/>
            <person name="Tindall B."/>
            <person name="Pomrenke H.G."/>
            <person name="Brambilla E."/>
            <person name="Klenk H.-P."/>
            <person name="Eisen J.A."/>
        </authorList>
    </citation>
    <scope>NUCLEOTIDE SEQUENCE [LARGE SCALE GENOMIC DNA]</scope>
    <source>
        <strain evidence="2">ATCC 51119 / DSM 12145 / JCM 21818 / LMG 10337 / NBRC 100064 / NCIMB 13643</strain>
    </source>
</reference>